<dbReference type="STRING" id="4432.A0A1U8A368"/>
<dbReference type="GO" id="GO:0020037">
    <property type="term" value="F:heme binding"/>
    <property type="evidence" value="ECO:0007669"/>
    <property type="project" value="InterPro"/>
</dbReference>
<dbReference type="PRINTS" id="PR00463">
    <property type="entry name" value="EP450I"/>
</dbReference>
<dbReference type="OrthoDB" id="1470350at2759"/>
<evidence type="ECO:0000256" key="9">
    <source>
        <dbReference type="ARBA" id="ARBA00023033"/>
    </source>
</evidence>
<keyword evidence="3 11" id="KW-0349">Heme</keyword>
<dbReference type="Proteomes" id="UP000189703">
    <property type="component" value="Unplaced"/>
</dbReference>
<dbReference type="InParanoid" id="A0A1U8A368"/>
<dbReference type="PANTHER" id="PTHR24282">
    <property type="entry name" value="CYTOCHROME P450 FAMILY MEMBER"/>
    <property type="match status" value="1"/>
</dbReference>
<dbReference type="eggNOG" id="KOG0157">
    <property type="taxonomic scope" value="Eukaryota"/>
</dbReference>
<dbReference type="PROSITE" id="PS00086">
    <property type="entry name" value="CYTOCHROME_P450"/>
    <property type="match status" value="1"/>
</dbReference>
<reference evidence="14" key="1">
    <citation type="submission" date="2025-08" db="UniProtKB">
        <authorList>
            <consortium name="RefSeq"/>
        </authorList>
    </citation>
    <scope>IDENTIFICATION</scope>
</reference>
<evidence type="ECO:0000256" key="10">
    <source>
        <dbReference type="ARBA" id="ARBA00023136"/>
    </source>
</evidence>
<accession>A0A1U8A368</accession>
<dbReference type="GO" id="GO:0016020">
    <property type="term" value="C:membrane"/>
    <property type="evidence" value="ECO:0007669"/>
    <property type="project" value="UniProtKB-SubCell"/>
</dbReference>
<comment type="cofactor">
    <cofactor evidence="11">
        <name>heme</name>
        <dbReference type="ChEBI" id="CHEBI:30413"/>
    </cofactor>
</comment>
<keyword evidence="5 11" id="KW-0479">Metal-binding</keyword>
<proteinExistence type="inferred from homology"/>
<keyword evidence="9 12" id="KW-0503">Monooxygenase</keyword>
<evidence type="ECO:0000256" key="12">
    <source>
        <dbReference type="RuleBase" id="RU000461"/>
    </source>
</evidence>
<dbReference type="RefSeq" id="XP_010260749.1">
    <property type="nucleotide sequence ID" value="XM_010262447.1"/>
</dbReference>
<evidence type="ECO:0000256" key="1">
    <source>
        <dbReference type="ARBA" id="ARBA00004370"/>
    </source>
</evidence>
<keyword evidence="13" id="KW-1185">Reference proteome</keyword>
<dbReference type="Gene3D" id="1.10.630.10">
    <property type="entry name" value="Cytochrome P450"/>
    <property type="match status" value="1"/>
</dbReference>
<dbReference type="GO" id="GO:0016705">
    <property type="term" value="F:oxidoreductase activity, acting on paired donors, with incorporation or reduction of molecular oxygen"/>
    <property type="evidence" value="ECO:0007669"/>
    <property type="project" value="InterPro"/>
</dbReference>
<gene>
    <name evidence="14" type="primary">LOC104599758</name>
</gene>
<keyword evidence="8 11" id="KW-0408">Iron</keyword>
<evidence type="ECO:0000256" key="3">
    <source>
        <dbReference type="ARBA" id="ARBA00022617"/>
    </source>
</evidence>
<evidence type="ECO:0000256" key="8">
    <source>
        <dbReference type="ARBA" id="ARBA00023004"/>
    </source>
</evidence>
<dbReference type="InterPro" id="IPR001128">
    <property type="entry name" value="Cyt_P450"/>
</dbReference>
<protein>
    <submittedName>
        <fullName evidence="14">Cytochrome P450 714C2-like</fullName>
    </submittedName>
</protein>
<organism evidence="13 14">
    <name type="scientific">Nelumbo nucifera</name>
    <name type="common">Sacred lotus</name>
    <dbReference type="NCBI Taxonomy" id="4432"/>
    <lineage>
        <taxon>Eukaryota</taxon>
        <taxon>Viridiplantae</taxon>
        <taxon>Streptophyta</taxon>
        <taxon>Embryophyta</taxon>
        <taxon>Tracheophyta</taxon>
        <taxon>Spermatophyta</taxon>
        <taxon>Magnoliopsida</taxon>
        <taxon>Proteales</taxon>
        <taxon>Nelumbonaceae</taxon>
        <taxon>Nelumbo</taxon>
    </lineage>
</organism>
<dbReference type="OMA" id="SIDHEWH"/>
<dbReference type="AlphaFoldDB" id="A0A1U8A368"/>
<dbReference type="InterPro" id="IPR017972">
    <property type="entry name" value="Cyt_P450_CS"/>
</dbReference>
<keyword evidence="6" id="KW-1133">Transmembrane helix</keyword>
<comment type="similarity">
    <text evidence="2 12">Belongs to the cytochrome P450 family.</text>
</comment>
<evidence type="ECO:0000256" key="4">
    <source>
        <dbReference type="ARBA" id="ARBA00022692"/>
    </source>
</evidence>
<dbReference type="PANTHER" id="PTHR24282:SF196">
    <property type="entry name" value="CYTOCHROME P450 714C2"/>
    <property type="match status" value="1"/>
</dbReference>
<dbReference type="KEGG" id="nnu:104599758"/>
<evidence type="ECO:0000256" key="6">
    <source>
        <dbReference type="ARBA" id="ARBA00022989"/>
    </source>
</evidence>
<keyword evidence="7 12" id="KW-0560">Oxidoreductase</keyword>
<evidence type="ECO:0000256" key="11">
    <source>
        <dbReference type="PIRSR" id="PIRSR602401-1"/>
    </source>
</evidence>
<name>A0A1U8A368_NELNU</name>
<dbReference type="GeneID" id="104599758"/>
<dbReference type="InterPro" id="IPR050665">
    <property type="entry name" value="Cytochrome_P450_Monooxygen"/>
</dbReference>
<dbReference type="Pfam" id="PF00067">
    <property type="entry name" value="p450"/>
    <property type="match status" value="1"/>
</dbReference>
<evidence type="ECO:0000256" key="7">
    <source>
        <dbReference type="ARBA" id="ARBA00023002"/>
    </source>
</evidence>
<dbReference type="InterPro" id="IPR002401">
    <property type="entry name" value="Cyt_P450_E_grp-I"/>
</dbReference>
<dbReference type="GO" id="GO:0004497">
    <property type="term" value="F:monooxygenase activity"/>
    <property type="evidence" value="ECO:0000318"/>
    <property type="project" value="GO_Central"/>
</dbReference>
<dbReference type="SUPFAM" id="SSF48264">
    <property type="entry name" value="Cytochrome P450"/>
    <property type="match status" value="1"/>
</dbReference>
<evidence type="ECO:0000256" key="2">
    <source>
        <dbReference type="ARBA" id="ARBA00010617"/>
    </source>
</evidence>
<evidence type="ECO:0000313" key="13">
    <source>
        <dbReference type="Proteomes" id="UP000189703"/>
    </source>
</evidence>
<dbReference type="GO" id="GO:0005506">
    <property type="term" value="F:iron ion binding"/>
    <property type="evidence" value="ECO:0007669"/>
    <property type="project" value="InterPro"/>
</dbReference>
<comment type="subcellular location">
    <subcellularLocation>
        <location evidence="1">Membrane</location>
    </subcellularLocation>
</comment>
<evidence type="ECO:0000313" key="14">
    <source>
        <dbReference type="RefSeq" id="XP_010260749.1"/>
    </source>
</evidence>
<evidence type="ECO:0000256" key="5">
    <source>
        <dbReference type="ARBA" id="ARBA00022723"/>
    </source>
</evidence>
<dbReference type="PRINTS" id="PR00385">
    <property type="entry name" value="P450"/>
</dbReference>
<keyword evidence="4" id="KW-0812">Transmembrane</keyword>
<keyword evidence="10" id="KW-0472">Membrane</keyword>
<dbReference type="InterPro" id="IPR036396">
    <property type="entry name" value="Cyt_P450_sf"/>
</dbReference>
<feature type="binding site" description="axial binding residue" evidence="11">
    <location>
        <position position="461"/>
    </location>
    <ligand>
        <name>heme</name>
        <dbReference type="ChEBI" id="CHEBI:30413"/>
    </ligand>
    <ligandPart>
        <name>Fe</name>
        <dbReference type="ChEBI" id="CHEBI:18248"/>
    </ligandPart>
</feature>
<sequence length="513" mass="57684">MLFPFALFGFFSLFLHLYRVLWLKQQLLRSRLHKQGIRGPPPTFVFGNGLEIKRIQNSKSTAVKTSNKENLSHDFASTLFPCFEKWRKEYGDLFTFSLGNLQILYVTNPNMAKEMTLCASMGLGKSGYLQYEFGPLLGRGILTSNGAIWSHQRKTIAPELSMDKVKGMVNLMVESASSIVKTWQGRIESEGGVAEIRADEDMRRTSALIISKVLFGSSFTKALDLISKFKDIQNALTMPTMLKGLPGYRYIPSENNRKIWKLEKEVRSAILKIVKERSTENENDKGDEQDLLQMIIEGAKDGNLGPYTAQDYVLDNCKNIYFAGLETTAISALWCLILLASHPQWQDRCRAEILEICGGGLPDVDMLRKMKTTTMVVQEVLRLYPPGLFMSREALQDIKLGELLVPKGVNIWLSVHALHRDPELWGPDACNFNPERFANGVAGACKLPQTYLAFGMGPRICAGQNFATIELKIVLAVILSNFSFSLSPKYRHSPVFKIIIQPDDGVNLIVRKV</sequence>